<dbReference type="Proteomes" id="UP001500033">
    <property type="component" value="Unassembled WGS sequence"/>
</dbReference>
<evidence type="ECO:0000313" key="2">
    <source>
        <dbReference type="EMBL" id="GAA0986863.1"/>
    </source>
</evidence>
<gene>
    <name evidence="2" type="ORF">GCM10009576_055570</name>
</gene>
<feature type="region of interest" description="Disordered" evidence="1">
    <location>
        <begin position="115"/>
        <end position="140"/>
    </location>
</feature>
<dbReference type="Gene3D" id="2.60.40.650">
    <property type="match status" value="1"/>
</dbReference>
<dbReference type="EMBL" id="BAAAIE010000038">
    <property type="protein sequence ID" value="GAA0986863.1"/>
    <property type="molecule type" value="Genomic_DNA"/>
</dbReference>
<protein>
    <recommendedName>
        <fullName evidence="4">Moybdenum cofactor oxidoreductase dimerisation domain-containing protein</fullName>
    </recommendedName>
</protein>
<organism evidence="2 3">
    <name type="scientific">Streptomyces rhizosphaericus</name>
    <dbReference type="NCBI Taxonomy" id="114699"/>
    <lineage>
        <taxon>Bacteria</taxon>
        <taxon>Bacillati</taxon>
        <taxon>Actinomycetota</taxon>
        <taxon>Actinomycetes</taxon>
        <taxon>Kitasatosporales</taxon>
        <taxon>Streptomycetaceae</taxon>
        <taxon>Streptomyces</taxon>
        <taxon>Streptomyces violaceusniger group</taxon>
    </lineage>
</organism>
<dbReference type="SUPFAM" id="SSF81296">
    <property type="entry name" value="E set domains"/>
    <property type="match status" value="1"/>
</dbReference>
<reference evidence="2 3" key="1">
    <citation type="journal article" date="2019" name="Int. J. Syst. Evol. Microbiol.">
        <title>The Global Catalogue of Microorganisms (GCM) 10K type strain sequencing project: providing services to taxonomists for standard genome sequencing and annotation.</title>
        <authorList>
            <consortium name="The Broad Institute Genomics Platform"/>
            <consortium name="The Broad Institute Genome Sequencing Center for Infectious Disease"/>
            <person name="Wu L."/>
            <person name="Ma J."/>
        </authorList>
    </citation>
    <scope>NUCLEOTIDE SEQUENCE [LARGE SCALE GENOMIC DNA]</scope>
    <source>
        <strain evidence="2 3">JCM 11445</strain>
    </source>
</reference>
<comment type="caution">
    <text evidence="2">The sequence shown here is derived from an EMBL/GenBank/DDBJ whole genome shotgun (WGS) entry which is preliminary data.</text>
</comment>
<proteinExistence type="predicted"/>
<keyword evidence="3" id="KW-1185">Reference proteome</keyword>
<evidence type="ECO:0008006" key="4">
    <source>
        <dbReference type="Google" id="ProtNLM"/>
    </source>
</evidence>
<name>A0ABN1SEY7_9ACTN</name>
<evidence type="ECO:0000313" key="3">
    <source>
        <dbReference type="Proteomes" id="UP001500033"/>
    </source>
</evidence>
<evidence type="ECO:0000256" key="1">
    <source>
        <dbReference type="SAM" id="MobiDB-lite"/>
    </source>
</evidence>
<sequence length="159" mass="16758">MLPAYAVPRLCGTRAGRDGTGGVRGDVRSGAAGVEVSFDGGTTWREASLSGHGDGRYTARWFNPRSAEGQDVTLRLSARDAEGGTLTQTVEGAYRTANVSGWSRPSIRTLSASNSAYDSAAAAGSPASPRHSARAPRAARVLGWSEPSRRRVVADIRRK</sequence>
<dbReference type="InterPro" id="IPR014756">
    <property type="entry name" value="Ig_E-set"/>
</dbReference>
<accession>A0ABN1SEY7</accession>